<dbReference type="AlphaFoldDB" id="A0A060T2V7"/>
<evidence type="ECO:0000259" key="3">
    <source>
        <dbReference type="PROSITE" id="PS50263"/>
    </source>
</evidence>
<dbReference type="GO" id="GO:0050152">
    <property type="term" value="F:omega-amidase activity"/>
    <property type="evidence" value="ECO:0007669"/>
    <property type="project" value="TreeGrafter"/>
</dbReference>
<protein>
    <submittedName>
        <fullName evidence="4">ARAD1C28116p</fullName>
    </submittedName>
</protein>
<feature type="domain" description="CN hydrolase" evidence="3">
    <location>
        <begin position="7"/>
        <end position="254"/>
    </location>
</feature>
<dbReference type="GO" id="GO:0006528">
    <property type="term" value="P:asparagine metabolic process"/>
    <property type="evidence" value="ECO:0007669"/>
    <property type="project" value="TreeGrafter"/>
</dbReference>
<dbReference type="SUPFAM" id="SSF56317">
    <property type="entry name" value="Carbon-nitrogen hydrolase"/>
    <property type="match status" value="1"/>
</dbReference>
<dbReference type="InterPro" id="IPR045254">
    <property type="entry name" value="Nit1/2_C-N_Hydrolase"/>
</dbReference>
<dbReference type="GO" id="GO:0006541">
    <property type="term" value="P:glutamine metabolic process"/>
    <property type="evidence" value="ECO:0007669"/>
    <property type="project" value="TreeGrafter"/>
</dbReference>
<dbReference type="FunFam" id="3.60.110.10:FF:000002">
    <property type="entry name" value="Nitrilase family member 2"/>
    <property type="match status" value="1"/>
</dbReference>
<dbReference type="PANTHER" id="PTHR23088">
    <property type="entry name" value="NITRILASE-RELATED"/>
    <property type="match status" value="1"/>
</dbReference>
<dbReference type="Pfam" id="PF00795">
    <property type="entry name" value="CN_hydrolase"/>
    <property type="match status" value="1"/>
</dbReference>
<evidence type="ECO:0000256" key="2">
    <source>
        <dbReference type="ARBA" id="ARBA00022801"/>
    </source>
</evidence>
<dbReference type="Gene3D" id="3.60.110.10">
    <property type="entry name" value="Carbon-nitrogen hydrolase"/>
    <property type="match status" value="1"/>
</dbReference>
<dbReference type="CDD" id="cd07572">
    <property type="entry name" value="nit"/>
    <property type="match status" value="1"/>
</dbReference>
<dbReference type="PROSITE" id="PS50263">
    <property type="entry name" value="CN_HYDROLASE"/>
    <property type="match status" value="1"/>
</dbReference>
<proteinExistence type="inferred from homology"/>
<sequence>MSLRNKLKVALIQLSAGSDKAENLKKVASRVAEAAGNGAKLVMLPECFNSPYAVTAFPQYAESIPDGETSTLLSKLAKDTKTFLIGGSIPEVKDGKYYNTNICFDPTGKLIAQHRKVHLFDIDVPGKIKFKESEILTGGDKATVFEIEGFGNVGLGICYDIRFPELAAIAARQHNAFAMLYPGAFNTTTGPLHWQLLARARAVDNQFYVLACSPARDMSASYHAYGHSHVIDPWGNVVSEAQEGEEIVYAELEPEPIAESRQGIPISFQRRFDVYQDSSKGAKVSPK</sequence>
<evidence type="ECO:0000313" key="4">
    <source>
        <dbReference type="EMBL" id="CDP35124.1"/>
    </source>
</evidence>
<dbReference type="GO" id="GO:0005739">
    <property type="term" value="C:mitochondrion"/>
    <property type="evidence" value="ECO:0007669"/>
    <property type="project" value="TreeGrafter"/>
</dbReference>
<dbReference type="InterPro" id="IPR036526">
    <property type="entry name" value="C-N_Hydrolase_sf"/>
</dbReference>
<comment type="similarity">
    <text evidence="1">Belongs to the carbon-nitrogen hydrolase superfamily. NIT1/NIT2 family.</text>
</comment>
<reference evidence="4" key="2">
    <citation type="submission" date="2014-06" db="EMBL/GenBank/DDBJ databases">
        <title>The complete genome of Blastobotrys (Arxula) adeninivorans LS3 - a yeast of biotechnological interest.</title>
        <authorList>
            <person name="Kunze G."/>
            <person name="Gaillardin C."/>
            <person name="Czernicka M."/>
            <person name="Durrens P."/>
            <person name="Martin T."/>
            <person name="Boer E."/>
            <person name="Gabaldon T."/>
            <person name="Cruz J."/>
            <person name="Talla E."/>
            <person name="Marck C."/>
            <person name="Goffeau A."/>
            <person name="Barbe V."/>
            <person name="Baret P."/>
            <person name="Baronian K."/>
            <person name="Beier S."/>
            <person name="Bleykasten C."/>
            <person name="Bode R."/>
            <person name="Casaregola S."/>
            <person name="Despons L."/>
            <person name="Fairhead C."/>
            <person name="Giersberg M."/>
            <person name="Gierski P."/>
            <person name="Hahnel U."/>
            <person name="Hartmann A."/>
            <person name="Jankowska D."/>
            <person name="Jubin C."/>
            <person name="Jung P."/>
            <person name="Lafontaine I."/>
            <person name="Leh-Louis V."/>
            <person name="Lemaire M."/>
            <person name="Marcet-Houben M."/>
            <person name="Mascher M."/>
            <person name="Morel G."/>
            <person name="Richard G.-F."/>
            <person name="Riechen J."/>
            <person name="Sacerdot C."/>
            <person name="Sarkar A."/>
            <person name="Savel G."/>
            <person name="Schacherer J."/>
            <person name="Sherman D."/>
            <person name="Straub M.-L."/>
            <person name="Stein N."/>
            <person name="Thierry A."/>
            <person name="Trautwein-Schult A."/>
            <person name="Westhof E."/>
            <person name="Worch S."/>
            <person name="Dujon B."/>
            <person name="Souciet J.-L."/>
            <person name="Wincker P."/>
            <person name="Scholz U."/>
            <person name="Neuveglise N."/>
        </authorList>
    </citation>
    <scope>NUCLEOTIDE SEQUENCE</scope>
    <source>
        <strain evidence="4">LS3</strain>
    </source>
</reference>
<gene>
    <name evidence="4" type="ORF">GNLVRS02_ARAD1C28116g</name>
</gene>
<reference evidence="4" key="1">
    <citation type="submission" date="2014-02" db="EMBL/GenBank/DDBJ databases">
        <authorList>
            <person name="Genoscope - CEA"/>
        </authorList>
    </citation>
    <scope>NUCLEOTIDE SEQUENCE</scope>
    <source>
        <strain evidence="4">LS3</strain>
    </source>
</reference>
<dbReference type="EMBL" id="HG937693">
    <property type="protein sequence ID" value="CDP35124.1"/>
    <property type="molecule type" value="Genomic_DNA"/>
</dbReference>
<dbReference type="InterPro" id="IPR003010">
    <property type="entry name" value="C-N_Hydrolase"/>
</dbReference>
<dbReference type="PANTHER" id="PTHR23088:SF30">
    <property type="entry name" value="OMEGA-AMIDASE NIT2"/>
    <property type="match status" value="1"/>
</dbReference>
<dbReference type="PhylomeDB" id="A0A060T2V7"/>
<name>A0A060T2V7_BLAAD</name>
<dbReference type="GO" id="GO:0006107">
    <property type="term" value="P:oxaloacetate metabolic process"/>
    <property type="evidence" value="ECO:0007669"/>
    <property type="project" value="TreeGrafter"/>
</dbReference>
<evidence type="ECO:0000256" key="1">
    <source>
        <dbReference type="ARBA" id="ARBA00010613"/>
    </source>
</evidence>
<keyword evidence="2" id="KW-0378">Hydrolase</keyword>
<organism evidence="4">
    <name type="scientific">Blastobotrys adeninivorans</name>
    <name type="common">Yeast</name>
    <name type="synonym">Arxula adeninivorans</name>
    <dbReference type="NCBI Taxonomy" id="409370"/>
    <lineage>
        <taxon>Eukaryota</taxon>
        <taxon>Fungi</taxon>
        <taxon>Dikarya</taxon>
        <taxon>Ascomycota</taxon>
        <taxon>Saccharomycotina</taxon>
        <taxon>Dipodascomycetes</taxon>
        <taxon>Dipodascales</taxon>
        <taxon>Trichomonascaceae</taxon>
        <taxon>Blastobotrys</taxon>
    </lineage>
</organism>
<accession>A0A060T2V7</accession>